<protein>
    <recommendedName>
        <fullName evidence="3">Phage protein</fullName>
    </recommendedName>
</protein>
<proteinExistence type="predicted"/>
<evidence type="ECO:0000313" key="1">
    <source>
        <dbReference type="EMBL" id="MBP1044850.1"/>
    </source>
</evidence>
<dbReference type="RefSeq" id="WP_209555647.1">
    <property type="nucleotide sequence ID" value="NZ_JAEDXU010000001.1"/>
</dbReference>
<reference evidence="1 2" key="1">
    <citation type="submission" date="2020-12" db="EMBL/GenBank/DDBJ databases">
        <title>Vagococcus allomyrinae sp. nov. and Enterococcus lavae sp. nov., isolated from the larvae of Allomyrina dichotoma.</title>
        <authorList>
            <person name="Lee S.D."/>
        </authorList>
    </citation>
    <scope>NUCLEOTIDE SEQUENCE [LARGE SCALE GENOMIC DNA]</scope>
    <source>
        <strain evidence="1 2">BWM-S5</strain>
    </source>
</reference>
<name>A0ABS4CE37_9ENTE</name>
<accession>A0ABS4CE37</accession>
<evidence type="ECO:0000313" key="2">
    <source>
        <dbReference type="Proteomes" id="UP000673375"/>
    </source>
</evidence>
<dbReference type="Proteomes" id="UP000673375">
    <property type="component" value="Unassembled WGS sequence"/>
</dbReference>
<evidence type="ECO:0008006" key="3">
    <source>
        <dbReference type="Google" id="ProtNLM"/>
    </source>
</evidence>
<dbReference type="EMBL" id="JAEDXU010000001">
    <property type="protein sequence ID" value="MBP1044850.1"/>
    <property type="molecule type" value="Genomic_DNA"/>
</dbReference>
<keyword evidence="2" id="KW-1185">Reference proteome</keyword>
<comment type="caution">
    <text evidence="1">The sequence shown here is derived from an EMBL/GenBank/DDBJ whole genome shotgun (WGS) entry which is preliminary data.</text>
</comment>
<organism evidence="1 2">
    <name type="scientific">Enterococcus larvae</name>
    <dbReference type="NCBI Taxonomy" id="2794352"/>
    <lineage>
        <taxon>Bacteria</taxon>
        <taxon>Bacillati</taxon>
        <taxon>Bacillota</taxon>
        <taxon>Bacilli</taxon>
        <taxon>Lactobacillales</taxon>
        <taxon>Enterococcaceae</taxon>
        <taxon>Enterococcus</taxon>
    </lineage>
</organism>
<gene>
    <name evidence="1" type="ORF">I6N96_01055</name>
</gene>
<sequence length="58" mass="6719">MKYVVLKEFKDKKTSEIYAVGQEINFTAKRAAEAEDNLQVFGGDFFEKVKDEKITLEK</sequence>